<organism evidence="2 3">
    <name type="scientific">Volvox africanus</name>
    <dbReference type="NCBI Taxonomy" id="51714"/>
    <lineage>
        <taxon>Eukaryota</taxon>
        <taxon>Viridiplantae</taxon>
        <taxon>Chlorophyta</taxon>
        <taxon>core chlorophytes</taxon>
        <taxon>Chlorophyceae</taxon>
        <taxon>CS clade</taxon>
        <taxon>Chlamydomonadales</taxon>
        <taxon>Volvocaceae</taxon>
        <taxon>Volvox</taxon>
    </lineage>
</organism>
<evidence type="ECO:0000256" key="1">
    <source>
        <dbReference type="SAM" id="MobiDB-lite"/>
    </source>
</evidence>
<dbReference type="EMBL" id="BSDZ01000079">
    <property type="protein sequence ID" value="GLI67868.1"/>
    <property type="molecule type" value="Genomic_DNA"/>
</dbReference>
<evidence type="ECO:0000313" key="3">
    <source>
        <dbReference type="Proteomes" id="UP001165090"/>
    </source>
</evidence>
<keyword evidence="3" id="KW-1185">Reference proteome</keyword>
<sequence>MLHVTDENAVTSNKTAKPGVGDGLCGVKDTLRPGFGKPLSKPAMAKSQSQQKTRTALCDLTNVMKGMPVSSNKLAKSTARAVPELPVEHLAGKGWQVMEEERLQQREAELQQRLDRIAASASTWTTSHLYQEAISLRPGFLQDSSDDETDSDGSFDERFSESPVIVQFLAPRCTQGVTMPQPGSGFNVELYNLLPDVPAIPIDLGFCWTDDEA</sequence>
<evidence type="ECO:0000313" key="2">
    <source>
        <dbReference type="EMBL" id="GLI67868.1"/>
    </source>
</evidence>
<proteinExistence type="predicted"/>
<reference evidence="2 3" key="1">
    <citation type="journal article" date="2023" name="IScience">
        <title>Expanded male sex-determining region conserved during the evolution of homothallism in the green alga Volvox.</title>
        <authorList>
            <person name="Yamamoto K."/>
            <person name="Matsuzaki R."/>
            <person name="Mahakham W."/>
            <person name="Heman W."/>
            <person name="Sekimoto H."/>
            <person name="Kawachi M."/>
            <person name="Minakuchi Y."/>
            <person name="Toyoda A."/>
            <person name="Nozaki H."/>
        </authorList>
    </citation>
    <scope>NUCLEOTIDE SEQUENCE [LARGE SCALE GENOMIC DNA]</scope>
    <source>
        <strain evidence="2 3">NIES-4468</strain>
    </source>
</reference>
<dbReference type="Proteomes" id="UP001165090">
    <property type="component" value="Unassembled WGS sequence"/>
</dbReference>
<accession>A0ABQ5SEI3</accession>
<protein>
    <submittedName>
        <fullName evidence="2">Uncharacterized protein</fullName>
    </submittedName>
</protein>
<comment type="caution">
    <text evidence="2">The sequence shown here is derived from an EMBL/GenBank/DDBJ whole genome shotgun (WGS) entry which is preliminary data.</text>
</comment>
<feature type="region of interest" description="Disordered" evidence="1">
    <location>
        <begin position="1"/>
        <end position="53"/>
    </location>
</feature>
<gene>
    <name evidence="2" type="ORF">VaNZ11_012156</name>
</gene>
<name>A0ABQ5SEI3_9CHLO</name>